<comment type="caution">
    <text evidence="3">The sequence shown here is derived from an EMBL/GenBank/DDBJ whole genome shotgun (WGS) entry which is preliminary data.</text>
</comment>
<proteinExistence type="inferred from homology"/>
<dbReference type="SUPFAM" id="SSF51735">
    <property type="entry name" value="NAD(P)-binding Rossmann-fold domains"/>
    <property type="match status" value="1"/>
</dbReference>
<dbReference type="AlphaFoldDB" id="A0A3M7GTB5"/>
<protein>
    <recommendedName>
        <fullName evidence="2">NAD-dependent epimerase/dehydratase domain-containing protein</fullName>
    </recommendedName>
</protein>
<sequence>MADDIHNPKLFDSSASRVVQFEMSTKHEPFDLTPDVLVTGACGHLGSALMSSLPDLGYRPLGIDILPADNGQHKVLTGSISDPGFCASVFQTHPSLKYVLHTATLHKPHVDSHSKAEFIDTNIHGTLNLLEAASSKPNPIEGFIFTSTTSAFGKALAPKPGRPAAWIDEQVTPVPKNIYGATKVAAEDLCQLVQVETRMPTIVLRTSRFFPEEDDNDTAREEYEDDNLKVLELLYRRVDIHDVVSAHVCAMRKAKEIGWAKYIISAPPPFTNNPSLLKQLDTDAAEAITQVRPAQAKILLDRGWKLPTRLDRVYNPSKAIAELDWTPIYTFERAVAQIQDGRDWRSPLTVQTGRRGYHATPTGVYTR</sequence>
<gene>
    <name evidence="3" type="ORF">D0860_06414</name>
</gene>
<dbReference type="Proteomes" id="UP000280598">
    <property type="component" value="Unassembled WGS sequence"/>
</dbReference>
<dbReference type="InterPro" id="IPR001509">
    <property type="entry name" value="Epimerase_deHydtase"/>
</dbReference>
<evidence type="ECO:0000313" key="3">
    <source>
        <dbReference type="EMBL" id="RMZ04380.1"/>
    </source>
</evidence>
<name>A0A3M7GTB5_HORWE</name>
<dbReference type="VEuPathDB" id="FungiDB:BTJ68_15542"/>
<dbReference type="InterPro" id="IPR036291">
    <property type="entry name" value="NAD(P)-bd_dom_sf"/>
</dbReference>
<dbReference type="EMBL" id="QWIS01000146">
    <property type="protein sequence ID" value="RMZ04380.1"/>
    <property type="molecule type" value="Genomic_DNA"/>
</dbReference>
<dbReference type="CDD" id="cd08946">
    <property type="entry name" value="SDR_e"/>
    <property type="match status" value="1"/>
</dbReference>
<accession>A0A3M7GTB5</accession>
<reference evidence="3 4" key="1">
    <citation type="journal article" date="2018" name="BMC Genomics">
        <title>Genomic evidence for intraspecific hybridization in a clonal and extremely halotolerant yeast.</title>
        <authorList>
            <person name="Gostincar C."/>
            <person name="Stajich J.E."/>
            <person name="Zupancic J."/>
            <person name="Zalar P."/>
            <person name="Gunde-Cimerman N."/>
        </authorList>
    </citation>
    <scope>NUCLEOTIDE SEQUENCE [LARGE SCALE GENOMIC DNA]</scope>
    <source>
        <strain evidence="3 4">EXF-562</strain>
    </source>
</reference>
<comment type="similarity">
    <text evidence="1">Belongs to the NAD(P)-dependent epimerase/dehydratase family.</text>
</comment>
<evidence type="ECO:0000313" key="4">
    <source>
        <dbReference type="Proteomes" id="UP000280598"/>
    </source>
</evidence>
<evidence type="ECO:0000256" key="1">
    <source>
        <dbReference type="ARBA" id="ARBA00007637"/>
    </source>
</evidence>
<dbReference type="PANTHER" id="PTHR43000">
    <property type="entry name" value="DTDP-D-GLUCOSE 4,6-DEHYDRATASE-RELATED"/>
    <property type="match status" value="1"/>
</dbReference>
<organism evidence="3 4">
    <name type="scientific">Hortaea werneckii</name>
    <name type="common">Black yeast</name>
    <name type="synonym">Cladosporium werneckii</name>
    <dbReference type="NCBI Taxonomy" id="91943"/>
    <lineage>
        <taxon>Eukaryota</taxon>
        <taxon>Fungi</taxon>
        <taxon>Dikarya</taxon>
        <taxon>Ascomycota</taxon>
        <taxon>Pezizomycotina</taxon>
        <taxon>Dothideomycetes</taxon>
        <taxon>Dothideomycetidae</taxon>
        <taxon>Mycosphaerellales</taxon>
        <taxon>Teratosphaeriaceae</taxon>
        <taxon>Hortaea</taxon>
    </lineage>
</organism>
<evidence type="ECO:0000259" key="2">
    <source>
        <dbReference type="Pfam" id="PF01370"/>
    </source>
</evidence>
<feature type="domain" description="NAD-dependent epimerase/dehydratase" evidence="2">
    <location>
        <begin position="36"/>
        <end position="254"/>
    </location>
</feature>
<dbReference type="Gene3D" id="3.40.50.720">
    <property type="entry name" value="NAD(P)-binding Rossmann-like Domain"/>
    <property type="match status" value="1"/>
</dbReference>
<dbReference type="Pfam" id="PF01370">
    <property type="entry name" value="Epimerase"/>
    <property type="match status" value="1"/>
</dbReference>